<organism evidence="9 10">
    <name type="scientific">Sulfurospirillum tamanense</name>
    <dbReference type="NCBI Taxonomy" id="2813362"/>
    <lineage>
        <taxon>Bacteria</taxon>
        <taxon>Pseudomonadati</taxon>
        <taxon>Campylobacterota</taxon>
        <taxon>Epsilonproteobacteria</taxon>
        <taxon>Campylobacterales</taxon>
        <taxon>Sulfurospirillaceae</taxon>
        <taxon>Sulfurospirillum</taxon>
    </lineage>
</organism>
<reference evidence="10" key="1">
    <citation type="submission" date="2021-02" db="EMBL/GenBank/DDBJ databases">
        <title>Sulfurospirillum tamanensis sp. nov.</title>
        <authorList>
            <person name="Merkel A.Y."/>
        </authorList>
    </citation>
    <scope>NUCLEOTIDE SEQUENCE [LARGE SCALE GENOMIC DNA]</scope>
    <source>
        <strain evidence="10">T05b</strain>
    </source>
</reference>
<feature type="transmembrane region" description="Helical" evidence="8">
    <location>
        <begin position="6"/>
        <end position="21"/>
    </location>
</feature>
<dbReference type="RefSeq" id="WP_205459542.1">
    <property type="nucleotide sequence ID" value="NZ_JAFHKK010000021.1"/>
</dbReference>
<evidence type="ECO:0000256" key="5">
    <source>
        <dbReference type="ARBA" id="ARBA00022692"/>
    </source>
</evidence>
<proteinExistence type="inferred from homology"/>
<evidence type="ECO:0000256" key="3">
    <source>
        <dbReference type="ARBA" id="ARBA00022448"/>
    </source>
</evidence>
<keyword evidence="10" id="KW-1185">Reference proteome</keyword>
<dbReference type="NCBIfam" id="NF037994">
    <property type="entry name" value="DcuC_1"/>
    <property type="match status" value="1"/>
</dbReference>
<evidence type="ECO:0000256" key="7">
    <source>
        <dbReference type="ARBA" id="ARBA00023136"/>
    </source>
</evidence>
<feature type="transmembrane region" description="Helical" evidence="8">
    <location>
        <begin position="222"/>
        <end position="245"/>
    </location>
</feature>
<feature type="transmembrane region" description="Helical" evidence="8">
    <location>
        <begin position="54"/>
        <end position="74"/>
    </location>
</feature>
<dbReference type="InterPro" id="IPR004669">
    <property type="entry name" value="C4_dicarb_anaerob_car"/>
</dbReference>
<feature type="transmembrane region" description="Helical" evidence="8">
    <location>
        <begin position="28"/>
        <end position="48"/>
    </location>
</feature>
<keyword evidence="4" id="KW-1003">Cell membrane</keyword>
<dbReference type="PANTHER" id="PTHR42002">
    <property type="entry name" value="ANAEROBIC C4-DICARBOXYLATE TRANSPORTER DCUC-RELATED"/>
    <property type="match status" value="1"/>
</dbReference>
<dbReference type="InterPro" id="IPR018385">
    <property type="entry name" value="C4_dicarb_anaerob_car-like"/>
</dbReference>
<evidence type="ECO:0000256" key="4">
    <source>
        <dbReference type="ARBA" id="ARBA00022475"/>
    </source>
</evidence>
<comment type="subcellular location">
    <subcellularLocation>
        <location evidence="1">Cell membrane</location>
        <topology evidence="1">Multi-pass membrane protein</topology>
    </subcellularLocation>
</comment>
<feature type="transmembrane region" description="Helical" evidence="8">
    <location>
        <begin position="181"/>
        <end position="201"/>
    </location>
</feature>
<sequence length="422" mass="43523">METLRIVVALLATVAVVYFLVKKYDTKLVLLVAGVFMATFALEPMKAFDAFAKTMVSGGLIQAICSVLGFAAVLKITECDKHLVNMLGGVLKRAGIFLVPAATLLTFAINVALPSAAGCAAAVGAIFIPLLIHSGVRPAMAAAAVFSGTYGSMLNPGLSHNPFIAELASVSVLEVINTHKIATISSIVVAAIALGLLAVYLKEHKGYVSDDKDFQMDTTFKVNPLYALVNIIPLAILVVGFAGWVPALKMGVPQAMLIGVFLAVLVTRTSPAKVSDGFFNGMGGAYAQIFGIIIAATVFVSGLQALGAVDSFISVLISNPSMASIGATVGPFLLAVVTGSGDAAAFAFNKAVTPFAVEFGTTIERMGSLSALSGAIGRTMSPLAGAAIICAGFAKVTTIEVVKRTALGMILALFAAYFVLAF</sequence>
<keyword evidence="3" id="KW-0813">Transport</keyword>
<keyword evidence="6 8" id="KW-1133">Transmembrane helix</keyword>
<protein>
    <submittedName>
        <fullName evidence="9">C4-dicarboxylate transporter DcuC</fullName>
    </submittedName>
</protein>
<accession>A0ABS2WU10</accession>
<dbReference type="Pfam" id="PF03606">
    <property type="entry name" value="DcuC"/>
    <property type="match status" value="1"/>
</dbReference>
<reference evidence="9 10" key="2">
    <citation type="submission" date="2021-02" db="EMBL/GenBank/DDBJ databases">
        <title>Sulfurospirillum tamanensis sp. nov.</title>
        <authorList>
            <person name="Frolova A."/>
            <person name="Merkel A."/>
            <person name="Slobodkin A."/>
        </authorList>
    </citation>
    <scope>NUCLEOTIDE SEQUENCE [LARGE SCALE GENOMIC DNA]</scope>
    <source>
        <strain evidence="9 10">T05b</strain>
    </source>
</reference>
<dbReference type="PANTHER" id="PTHR42002:SF2">
    <property type="entry name" value="ANAEROBIC C4-DICARBOXYLATE TRANSPORTER DCUC-RELATED"/>
    <property type="match status" value="1"/>
</dbReference>
<comment type="caution">
    <text evidence="9">The sequence shown here is derived from an EMBL/GenBank/DDBJ whole genome shotgun (WGS) entry which is preliminary data.</text>
</comment>
<name>A0ABS2WU10_9BACT</name>
<reference evidence="9 10" key="3">
    <citation type="submission" date="2021-02" db="EMBL/GenBank/DDBJ databases">
        <authorList>
            <person name="Merkel A.Y."/>
        </authorList>
    </citation>
    <scope>NUCLEOTIDE SEQUENCE [LARGE SCALE GENOMIC DNA]</scope>
    <source>
        <strain evidence="9 10">T05b</strain>
    </source>
</reference>
<evidence type="ECO:0000256" key="2">
    <source>
        <dbReference type="ARBA" id="ARBA00005275"/>
    </source>
</evidence>
<evidence type="ECO:0000256" key="1">
    <source>
        <dbReference type="ARBA" id="ARBA00004651"/>
    </source>
</evidence>
<comment type="similarity">
    <text evidence="2">Belongs to the DcuC/DcuD transporter (TC 2.A.61) family.</text>
</comment>
<dbReference type="Proteomes" id="UP000703590">
    <property type="component" value="Unassembled WGS sequence"/>
</dbReference>
<gene>
    <name evidence="9" type="primary">dcuC</name>
    <name evidence="9" type="ORF">JWV37_09405</name>
</gene>
<evidence type="ECO:0000256" key="8">
    <source>
        <dbReference type="SAM" id="Phobius"/>
    </source>
</evidence>
<feature type="transmembrane region" description="Helical" evidence="8">
    <location>
        <begin position="95"/>
        <end position="128"/>
    </location>
</feature>
<dbReference type="EMBL" id="JAFHKK010000021">
    <property type="protein sequence ID" value="MBN2964995.1"/>
    <property type="molecule type" value="Genomic_DNA"/>
</dbReference>
<keyword evidence="7 8" id="KW-0472">Membrane</keyword>
<feature type="transmembrane region" description="Helical" evidence="8">
    <location>
        <begin position="401"/>
        <end position="420"/>
    </location>
</feature>
<feature type="transmembrane region" description="Helical" evidence="8">
    <location>
        <begin position="375"/>
        <end position="394"/>
    </location>
</feature>
<keyword evidence="5 8" id="KW-0812">Transmembrane</keyword>
<evidence type="ECO:0000313" key="9">
    <source>
        <dbReference type="EMBL" id="MBN2964995.1"/>
    </source>
</evidence>
<feature type="transmembrane region" description="Helical" evidence="8">
    <location>
        <begin position="289"/>
        <end position="309"/>
    </location>
</feature>
<evidence type="ECO:0000256" key="6">
    <source>
        <dbReference type="ARBA" id="ARBA00022989"/>
    </source>
</evidence>
<feature type="transmembrane region" description="Helical" evidence="8">
    <location>
        <begin position="251"/>
        <end position="268"/>
    </location>
</feature>
<evidence type="ECO:0000313" key="10">
    <source>
        <dbReference type="Proteomes" id="UP000703590"/>
    </source>
</evidence>